<keyword evidence="7" id="KW-0998">Cell outer membrane</keyword>
<dbReference type="SUPFAM" id="SSF103088">
    <property type="entry name" value="OmpA-like"/>
    <property type="match status" value="1"/>
</dbReference>
<name>A0A1I6BVV7_9GAMM</name>
<comment type="subcellular location">
    <subcellularLocation>
        <location evidence="1">Cell outer membrane</location>
    </subcellularLocation>
</comment>
<dbReference type="Pfam" id="PF02321">
    <property type="entry name" value="OEP"/>
    <property type="match status" value="2"/>
</dbReference>
<keyword evidence="9" id="KW-0732">Signal</keyword>
<keyword evidence="4" id="KW-1134">Transmembrane beta strand</keyword>
<evidence type="ECO:0000256" key="4">
    <source>
        <dbReference type="ARBA" id="ARBA00022452"/>
    </source>
</evidence>
<evidence type="ECO:0000256" key="7">
    <source>
        <dbReference type="ARBA" id="ARBA00023237"/>
    </source>
</evidence>
<dbReference type="AlphaFoldDB" id="A0A1I6BVV7"/>
<evidence type="ECO:0000256" key="2">
    <source>
        <dbReference type="ARBA" id="ARBA00007613"/>
    </source>
</evidence>
<dbReference type="PRINTS" id="PR01021">
    <property type="entry name" value="OMPADOMAIN"/>
</dbReference>
<dbReference type="STRING" id="1002526.SAMN05216578_10738"/>
<evidence type="ECO:0000256" key="1">
    <source>
        <dbReference type="ARBA" id="ARBA00004442"/>
    </source>
</evidence>
<dbReference type="PANTHER" id="PTHR30026:SF22">
    <property type="entry name" value="OUTER MEMBRANE EFFLUX PROTEIN"/>
    <property type="match status" value="1"/>
</dbReference>
<evidence type="ECO:0000313" key="12">
    <source>
        <dbReference type="Proteomes" id="UP000242815"/>
    </source>
</evidence>
<dbReference type="Gene3D" id="1.20.1600.10">
    <property type="entry name" value="Outer membrane efflux proteins (OEP)"/>
    <property type="match status" value="1"/>
</dbReference>
<evidence type="ECO:0000256" key="3">
    <source>
        <dbReference type="ARBA" id="ARBA00022448"/>
    </source>
</evidence>
<dbReference type="PANTHER" id="PTHR30026">
    <property type="entry name" value="OUTER MEMBRANE PROTEIN TOLC"/>
    <property type="match status" value="1"/>
</dbReference>
<dbReference type="InterPro" id="IPR051906">
    <property type="entry name" value="TolC-like"/>
</dbReference>
<evidence type="ECO:0000313" key="11">
    <source>
        <dbReference type="EMBL" id="SFQ85024.1"/>
    </source>
</evidence>
<keyword evidence="5" id="KW-0812">Transmembrane</keyword>
<dbReference type="Proteomes" id="UP000242815">
    <property type="component" value="Unassembled WGS sequence"/>
</dbReference>
<accession>A0A1I6BVV7</accession>
<sequence>MHKEAPFVRLALAVCLGIAPMMAPAAEQSTDLLSVVQTTLDTNPELRAHLDAFHASTEDRREVFGGYLPSIDLSASVGQANRQFDNRSDYSRNYAEISLTQMLFDGFRVRNALAKADHTSRVRYYELLDEAETKALEASEAYLSVQRHRELVKLAQDNLANHQRVYEHVGQRAERGVSNRADLQQIEGRLSLARSNLMTEVANLQSVTARYQRLVGQLPAEQLQPYEVPAARIPAELGQVLRNVYANNPALYAAFENTEVAQAALRETKANRYPTLELGMRHGTYKNNNSFDNRTDPSSYGDESIIELRARYNLYRGGSDRAAERAAWQRISQAESLRDKTCVDLRQTATIAFGDVLNLQGRLASLERHRTASAAVLVAYREQFDIGRRSLLDVLDSENEAFQAERAYTNGRYDLQIARLYTLHSMGELMNTLSLSSDAIPPLEDLRATPAHDAASRYCEVVAGGVLDIDQYLQPQRAQQVVNLSGDVLFDVGSAAIRPGTEARLQNLLQRVQEQGELRSITIVGHTDSTGSASLNRELSLARAVSVREFLIQQGVERTMITVAGAGADRPVASNNTAEGRAENRRVELHINRAE</sequence>
<dbReference type="GO" id="GO:1990281">
    <property type="term" value="C:efflux pump complex"/>
    <property type="evidence" value="ECO:0007669"/>
    <property type="project" value="TreeGrafter"/>
</dbReference>
<evidence type="ECO:0000256" key="9">
    <source>
        <dbReference type="SAM" id="SignalP"/>
    </source>
</evidence>
<dbReference type="PRINTS" id="PR01023">
    <property type="entry name" value="NAFLGMOTY"/>
</dbReference>
<dbReference type="GO" id="GO:0015288">
    <property type="term" value="F:porin activity"/>
    <property type="evidence" value="ECO:0007669"/>
    <property type="project" value="TreeGrafter"/>
</dbReference>
<dbReference type="OrthoDB" id="9814637at2"/>
<dbReference type="GO" id="GO:0009279">
    <property type="term" value="C:cell outer membrane"/>
    <property type="evidence" value="ECO:0007669"/>
    <property type="project" value="UniProtKB-SubCell"/>
</dbReference>
<organism evidence="11 12">
    <name type="scientific">Halopseudomonas formosensis</name>
    <dbReference type="NCBI Taxonomy" id="1002526"/>
    <lineage>
        <taxon>Bacteria</taxon>
        <taxon>Pseudomonadati</taxon>
        <taxon>Pseudomonadota</taxon>
        <taxon>Gammaproteobacteria</taxon>
        <taxon>Pseudomonadales</taxon>
        <taxon>Pseudomonadaceae</taxon>
        <taxon>Halopseudomonas</taxon>
    </lineage>
</organism>
<evidence type="ECO:0000256" key="5">
    <source>
        <dbReference type="ARBA" id="ARBA00022692"/>
    </source>
</evidence>
<feature type="chain" id="PRO_5017346498" evidence="9">
    <location>
        <begin position="26"/>
        <end position="595"/>
    </location>
</feature>
<dbReference type="InterPro" id="IPR006665">
    <property type="entry name" value="OmpA-like"/>
</dbReference>
<dbReference type="InterPro" id="IPR003423">
    <property type="entry name" value="OMP_efflux"/>
</dbReference>
<dbReference type="SUPFAM" id="SSF56954">
    <property type="entry name" value="Outer membrane efflux proteins (OEP)"/>
    <property type="match status" value="1"/>
</dbReference>
<dbReference type="InterPro" id="IPR006664">
    <property type="entry name" value="OMP_bac"/>
</dbReference>
<feature type="domain" description="OmpA-like" evidence="10">
    <location>
        <begin position="477"/>
        <end position="595"/>
    </location>
</feature>
<dbReference type="Pfam" id="PF00691">
    <property type="entry name" value="OmpA"/>
    <property type="match status" value="1"/>
</dbReference>
<gene>
    <name evidence="11" type="ORF">SAMN05216578_10738</name>
</gene>
<feature type="signal peptide" evidence="9">
    <location>
        <begin position="1"/>
        <end position="25"/>
    </location>
</feature>
<dbReference type="InterPro" id="IPR036737">
    <property type="entry name" value="OmpA-like_sf"/>
</dbReference>
<dbReference type="NCBIfam" id="TIGR01844">
    <property type="entry name" value="type_I_sec_TolC"/>
    <property type="match status" value="1"/>
</dbReference>
<evidence type="ECO:0000256" key="8">
    <source>
        <dbReference type="PROSITE-ProRule" id="PRU00473"/>
    </source>
</evidence>
<comment type="similarity">
    <text evidence="2">Belongs to the outer membrane factor (OMF) (TC 1.B.17) family.</text>
</comment>
<evidence type="ECO:0000256" key="6">
    <source>
        <dbReference type="ARBA" id="ARBA00023136"/>
    </source>
</evidence>
<proteinExistence type="inferred from homology"/>
<dbReference type="CDD" id="cd07185">
    <property type="entry name" value="OmpA_C-like"/>
    <property type="match status" value="1"/>
</dbReference>
<dbReference type="InterPro" id="IPR010130">
    <property type="entry name" value="T1SS_OMP_TolC"/>
</dbReference>
<keyword evidence="6 8" id="KW-0472">Membrane</keyword>
<dbReference type="Gene3D" id="3.30.1330.60">
    <property type="entry name" value="OmpA-like domain"/>
    <property type="match status" value="1"/>
</dbReference>
<dbReference type="PROSITE" id="PS51123">
    <property type="entry name" value="OMPA_2"/>
    <property type="match status" value="1"/>
</dbReference>
<evidence type="ECO:0000259" key="10">
    <source>
        <dbReference type="PROSITE" id="PS51123"/>
    </source>
</evidence>
<protein>
    <submittedName>
        <fullName evidence="11">Outer membrane protein, adhesin transport system</fullName>
    </submittedName>
</protein>
<dbReference type="EMBL" id="FOYD01000007">
    <property type="protein sequence ID" value="SFQ85024.1"/>
    <property type="molecule type" value="Genomic_DNA"/>
</dbReference>
<dbReference type="GO" id="GO:0015562">
    <property type="term" value="F:efflux transmembrane transporter activity"/>
    <property type="evidence" value="ECO:0007669"/>
    <property type="project" value="InterPro"/>
</dbReference>
<keyword evidence="3" id="KW-0813">Transport</keyword>
<reference evidence="11 12" key="1">
    <citation type="submission" date="2016-10" db="EMBL/GenBank/DDBJ databases">
        <authorList>
            <person name="de Groot N.N."/>
        </authorList>
    </citation>
    <scope>NUCLEOTIDE SEQUENCE [LARGE SCALE GENOMIC DNA]</scope>
    <source>
        <strain evidence="11 12">JCM 18415</strain>
    </source>
</reference>